<proteinExistence type="predicted"/>
<comment type="caution">
    <text evidence="1">The sequence shown here is derived from an EMBL/GenBank/DDBJ whole genome shotgun (WGS) entry which is preliminary data.</text>
</comment>
<sequence length="38" mass="4782">MKMNEKMKEVQRKYREEIKKRNKSMKMIKIILKKQLLS</sequence>
<evidence type="ECO:0000313" key="1">
    <source>
        <dbReference type="EMBL" id="ELS62083.1"/>
    </source>
</evidence>
<evidence type="ECO:0000313" key="2">
    <source>
        <dbReference type="Proteomes" id="UP000011182"/>
    </source>
</evidence>
<dbReference type="AlphaFoldDB" id="A0A9W5LJT6"/>
<accession>A0A9W5LJT6</accession>
<reference evidence="1 2" key="1">
    <citation type="journal article" date="2014" name="Syst. Appl. Microbiol.">
        <title>Genomic insights into the taxonomic status of the three subspecies of Bacillus subtilis.</title>
        <authorList>
            <person name="Yi H."/>
            <person name="Chun J."/>
            <person name="Cha C.J."/>
        </authorList>
    </citation>
    <scope>NUCLEOTIDE SEQUENCE [LARGE SCALE GENOMIC DNA]</scope>
    <source>
        <strain evidence="1 2">KCTC 13429</strain>
    </source>
</reference>
<gene>
    <name evidence="1" type="ORF">BSI_11620</name>
</gene>
<dbReference type="Proteomes" id="UP000011182">
    <property type="component" value="Unassembled WGS sequence"/>
</dbReference>
<protein>
    <submittedName>
        <fullName evidence="1">Uncharacterized protein</fullName>
    </submittedName>
</protein>
<keyword evidence="2" id="KW-1185">Reference proteome</keyword>
<dbReference type="EMBL" id="AMXN01000002">
    <property type="protein sequence ID" value="ELS62083.1"/>
    <property type="molecule type" value="Genomic_DNA"/>
</dbReference>
<name>A0A9W5LJT6_9BACI</name>
<organism evidence="1 2">
    <name type="scientific">Bacillus inaquosorum KCTC 13429</name>
    <dbReference type="NCBI Taxonomy" id="1236548"/>
    <lineage>
        <taxon>Bacteria</taxon>
        <taxon>Bacillati</taxon>
        <taxon>Bacillota</taxon>
        <taxon>Bacilli</taxon>
        <taxon>Bacillales</taxon>
        <taxon>Bacillaceae</taxon>
        <taxon>Bacillus</taxon>
    </lineage>
</organism>